<keyword evidence="2" id="KW-1185">Reference proteome</keyword>
<feature type="non-terminal residue" evidence="1">
    <location>
        <position position="217"/>
    </location>
</feature>
<protein>
    <submittedName>
        <fullName evidence="1">Uncharacterized protein</fullName>
    </submittedName>
</protein>
<sequence length="217" mass="24518">MLHQWCSSTESRRINKETDQTQYQHYFSTVAQCPTPFHLLRTSDAFVKKDKESIEHGVMAIQNGGDIFGVSSMASVTSNNGKMSSVGGVKFYTPPGASINKNGDTMTFKYPIDGNRGIATGFVQMRPGTVIASSSTYNTGMPERIDWGLKNPAYDIMRNWPTLNDFVFQPQIDIFEQPTYIDPWFTKHAIDSYAPPKPDLRNGFPYPNIDPFLNLWR</sequence>
<name>A0ABN8IEW0_9NEOP</name>
<proteinExistence type="predicted"/>
<accession>A0ABN8IEW0</accession>
<reference evidence="1" key="1">
    <citation type="submission" date="2022-03" db="EMBL/GenBank/DDBJ databases">
        <authorList>
            <person name="Martin H S."/>
        </authorList>
    </citation>
    <scope>NUCLEOTIDE SEQUENCE</scope>
</reference>
<dbReference type="EMBL" id="OW152814">
    <property type="protein sequence ID" value="CAH2049958.1"/>
    <property type="molecule type" value="Genomic_DNA"/>
</dbReference>
<evidence type="ECO:0000313" key="1">
    <source>
        <dbReference type="EMBL" id="CAH2049958.1"/>
    </source>
</evidence>
<organism evidence="1 2">
    <name type="scientific">Iphiclides podalirius</name>
    <name type="common">scarce swallowtail</name>
    <dbReference type="NCBI Taxonomy" id="110791"/>
    <lineage>
        <taxon>Eukaryota</taxon>
        <taxon>Metazoa</taxon>
        <taxon>Ecdysozoa</taxon>
        <taxon>Arthropoda</taxon>
        <taxon>Hexapoda</taxon>
        <taxon>Insecta</taxon>
        <taxon>Pterygota</taxon>
        <taxon>Neoptera</taxon>
        <taxon>Endopterygota</taxon>
        <taxon>Lepidoptera</taxon>
        <taxon>Glossata</taxon>
        <taxon>Ditrysia</taxon>
        <taxon>Papilionoidea</taxon>
        <taxon>Papilionidae</taxon>
        <taxon>Papilioninae</taxon>
        <taxon>Iphiclides</taxon>
    </lineage>
</organism>
<evidence type="ECO:0000313" key="2">
    <source>
        <dbReference type="Proteomes" id="UP000837857"/>
    </source>
</evidence>
<dbReference type="Proteomes" id="UP000837857">
    <property type="component" value="Chromosome 2"/>
</dbReference>
<gene>
    <name evidence="1" type="ORF">IPOD504_LOCUS7128</name>
</gene>